<evidence type="ECO:0000313" key="2">
    <source>
        <dbReference type="EMBL" id="EXF78378.1"/>
    </source>
</evidence>
<dbReference type="EMBL" id="JARH01000651">
    <property type="protein sequence ID" value="EXF78378.1"/>
    <property type="molecule type" value="Genomic_DNA"/>
</dbReference>
<dbReference type="HOGENOM" id="CLU_2351240_0_0_1"/>
<name>A0A010S1G6_9PEZI</name>
<evidence type="ECO:0000313" key="3">
    <source>
        <dbReference type="Proteomes" id="UP000020467"/>
    </source>
</evidence>
<feature type="signal peptide" evidence="1">
    <location>
        <begin position="1"/>
        <end position="19"/>
    </location>
</feature>
<dbReference type="AlphaFoldDB" id="A0A010S1G6"/>
<gene>
    <name evidence="2" type="ORF">CFIO01_11639</name>
</gene>
<proteinExistence type="predicted"/>
<dbReference type="Proteomes" id="UP000020467">
    <property type="component" value="Unassembled WGS sequence"/>
</dbReference>
<reference evidence="2 3" key="1">
    <citation type="submission" date="2014-02" db="EMBL/GenBank/DDBJ databases">
        <title>The genome sequence of Colletotrichum fioriniae PJ7.</title>
        <authorList>
            <person name="Baroncelli R."/>
            <person name="Thon M.R."/>
        </authorList>
    </citation>
    <scope>NUCLEOTIDE SEQUENCE [LARGE SCALE GENOMIC DNA]</scope>
    <source>
        <strain evidence="2 3">PJ7</strain>
    </source>
</reference>
<feature type="chain" id="PRO_5001457550" evidence="1">
    <location>
        <begin position="20"/>
        <end position="101"/>
    </location>
</feature>
<sequence>MKFTTILAAIATIALSVKAADRVQCAGTIDTAPNKGRYEPSGSLTANLTQVACKSGSIDGALKGNQKCCISNDKGAFGAACTSAKFPPQFKSGFKATFQPC</sequence>
<organism evidence="2 3">
    <name type="scientific">Colletotrichum fioriniae PJ7</name>
    <dbReference type="NCBI Taxonomy" id="1445577"/>
    <lineage>
        <taxon>Eukaryota</taxon>
        <taxon>Fungi</taxon>
        <taxon>Dikarya</taxon>
        <taxon>Ascomycota</taxon>
        <taxon>Pezizomycotina</taxon>
        <taxon>Sordariomycetes</taxon>
        <taxon>Hypocreomycetidae</taxon>
        <taxon>Glomerellales</taxon>
        <taxon>Glomerellaceae</taxon>
        <taxon>Colletotrichum</taxon>
        <taxon>Colletotrichum acutatum species complex</taxon>
    </lineage>
</organism>
<keyword evidence="3" id="KW-1185">Reference proteome</keyword>
<dbReference type="OrthoDB" id="4830028at2759"/>
<protein>
    <submittedName>
        <fullName evidence="2">Uncharacterized protein</fullName>
    </submittedName>
</protein>
<keyword evidence="1" id="KW-0732">Signal</keyword>
<comment type="caution">
    <text evidence="2">The sequence shown here is derived from an EMBL/GenBank/DDBJ whole genome shotgun (WGS) entry which is preliminary data.</text>
</comment>
<evidence type="ECO:0000256" key="1">
    <source>
        <dbReference type="SAM" id="SignalP"/>
    </source>
</evidence>
<dbReference type="KEGG" id="cfj:CFIO01_11639"/>
<accession>A0A010S1G6</accession>